<feature type="region of interest" description="Disordered" evidence="1">
    <location>
        <begin position="129"/>
        <end position="201"/>
    </location>
</feature>
<evidence type="ECO:0000256" key="1">
    <source>
        <dbReference type="SAM" id="MobiDB-lite"/>
    </source>
</evidence>
<organism evidence="2 3">
    <name type="scientific">Porphyra umbilicalis</name>
    <name type="common">Purple laver</name>
    <name type="synonym">Red alga</name>
    <dbReference type="NCBI Taxonomy" id="2786"/>
    <lineage>
        <taxon>Eukaryota</taxon>
        <taxon>Rhodophyta</taxon>
        <taxon>Bangiophyceae</taxon>
        <taxon>Bangiales</taxon>
        <taxon>Bangiaceae</taxon>
        <taxon>Porphyra</taxon>
    </lineage>
</organism>
<proteinExistence type="predicted"/>
<dbReference type="OrthoDB" id="8026949at2759"/>
<name>A0A1X6NVM6_PORUM</name>
<feature type="region of interest" description="Disordered" evidence="1">
    <location>
        <begin position="556"/>
        <end position="577"/>
    </location>
</feature>
<feature type="region of interest" description="Disordered" evidence="1">
    <location>
        <begin position="519"/>
        <end position="541"/>
    </location>
</feature>
<evidence type="ECO:0000313" key="2">
    <source>
        <dbReference type="EMBL" id="OSX72615.1"/>
    </source>
</evidence>
<gene>
    <name evidence="2" type="ORF">BU14_0418s0004</name>
</gene>
<dbReference type="Proteomes" id="UP000218209">
    <property type="component" value="Unassembled WGS sequence"/>
</dbReference>
<sequence>MAPPPSIESDPIFLHAMDQGHLTDLQSDFILSIRAVERDEGGELRKGEELRNKIVDKYTPSMLFCPELLRHPALHQSLLTLLLKREVSMPIDATQRSVINLAQGLYVDSGATSIAVRFVHDNERSFALSYGDMPVPASAGSGGRSRGRGRSPRRSAPASEGGSQHGGGDTNKDDVRASRGHDGHAAGDGGAGEHEFGIAASDGNRNSHVAAKAARDVSVRFKDERAKFGGTKDQWWPDFVSTYNLVCCDYALSPRLKLQYLHNLLTGAAKVFLLDKVLPVASTYEDAVDHVHREYHPVVQQEQMKNDLSNLRLSYLVGKGMTVDLALVEVYKRVSSRSRMVPGAYQGEEHRVAFLRGAVIGCTWAAEPLSRIATHNLSFQQLYAELSSSLSLSRESANAVARDRILSGSGSVADDTADIMFQGQGQYSMRNQGVGNRAGAIRGASTAPRFDLLTIMGCFNCDDPKHTINNCPKPKNTLKAAKRRAEYLLKRKESQVLPTVSRVLWELCTQFDAHQDPAVTAARDRSEGANDDLAGGSSDGGDVGKEFFAALTGKQVDSASHPEAYGDSGSASFVPRD</sequence>
<accession>A0A1X6NVM6</accession>
<keyword evidence="3" id="KW-1185">Reference proteome</keyword>
<dbReference type="EMBL" id="KV919049">
    <property type="protein sequence ID" value="OSX72615.1"/>
    <property type="molecule type" value="Genomic_DNA"/>
</dbReference>
<protein>
    <submittedName>
        <fullName evidence="2">Uncharacterized protein</fullName>
    </submittedName>
</protein>
<feature type="compositionally biased region" description="Basic and acidic residues" evidence="1">
    <location>
        <begin position="170"/>
        <end position="196"/>
    </location>
</feature>
<reference evidence="2 3" key="1">
    <citation type="submission" date="2017-03" db="EMBL/GenBank/DDBJ databases">
        <title>WGS assembly of Porphyra umbilicalis.</title>
        <authorList>
            <person name="Brawley S.H."/>
            <person name="Blouin N.A."/>
            <person name="Ficko-Blean E."/>
            <person name="Wheeler G.L."/>
            <person name="Lohr M."/>
            <person name="Goodson H.V."/>
            <person name="Jenkins J.W."/>
            <person name="Blaby-Haas C.E."/>
            <person name="Helliwell K.E."/>
            <person name="Chan C."/>
            <person name="Marriage T."/>
            <person name="Bhattacharya D."/>
            <person name="Klein A.S."/>
            <person name="Badis Y."/>
            <person name="Brodie J."/>
            <person name="Cao Y."/>
            <person name="Collen J."/>
            <person name="Dittami S.M."/>
            <person name="Gachon C.M."/>
            <person name="Green B.R."/>
            <person name="Karpowicz S."/>
            <person name="Kim J.W."/>
            <person name="Kudahl U."/>
            <person name="Lin S."/>
            <person name="Michel G."/>
            <person name="Mittag M."/>
            <person name="Olson B.J."/>
            <person name="Pangilinan J."/>
            <person name="Peng Y."/>
            <person name="Qiu H."/>
            <person name="Shu S."/>
            <person name="Singer J.T."/>
            <person name="Smith A.G."/>
            <person name="Sprecher B.N."/>
            <person name="Wagner V."/>
            <person name="Wang W."/>
            <person name="Wang Z.-Y."/>
            <person name="Yan J."/>
            <person name="Yarish C."/>
            <person name="Zoeuner-Riek S."/>
            <person name="Zhuang Y."/>
            <person name="Zou Y."/>
            <person name="Lindquist E.A."/>
            <person name="Grimwood J."/>
            <person name="Barry K."/>
            <person name="Rokhsar D.S."/>
            <person name="Schmutz J."/>
            <person name="Stiller J.W."/>
            <person name="Grossman A.R."/>
            <person name="Prochnik S.E."/>
        </authorList>
    </citation>
    <scope>NUCLEOTIDE SEQUENCE [LARGE SCALE GENOMIC DNA]</scope>
    <source>
        <strain evidence="2">4086291</strain>
    </source>
</reference>
<dbReference type="AlphaFoldDB" id="A0A1X6NVM6"/>
<evidence type="ECO:0000313" key="3">
    <source>
        <dbReference type="Proteomes" id="UP000218209"/>
    </source>
</evidence>